<dbReference type="InterPro" id="IPR012094">
    <property type="entry name" value="tRNA_Ile_lys_synt"/>
</dbReference>
<proteinExistence type="inferred from homology"/>
<dbReference type="SUPFAM" id="SSF56037">
    <property type="entry name" value="PheT/TilS domain"/>
    <property type="match status" value="1"/>
</dbReference>
<comment type="subcellular location">
    <subcellularLocation>
        <location evidence="1 8">Cytoplasm</location>
    </subcellularLocation>
</comment>
<dbReference type="EC" id="6.3.4.19" evidence="8"/>
<dbReference type="Gene3D" id="3.40.50.620">
    <property type="entry name" value="HUPs"/>
    <property type="match status" value="1"/>
</dbReference>
<comment type="domain">
    <text evidence="8">The N-terminal region contains the highly conserved SGGXDS motif, predicted to be a P-loop motif involved in ATP binding.</text>
</comment>
<comment type="catalytic activity">
    <reaction evidence="7 8">
        <text>cytidine(34) in tRNA(Ile2) + L-lysine + ATP = lysidine(34) in tRNA(Ile2) + AMP + diphosphate + H(+)</text>
        <dbReference type="Rhea" id="RHEA:43744"/>
        <dbReference type="Rhea" id="RHEA-COMP:10625"/>
        <dbReference type="Rhea" id="RHEA-COMP:10670"/>
        <dbReference type="ChEBI" id="CHEBI:15378"/>
        <dbReference type="ChEBI" id="CHEBI:30616"/>
        <dbReference type="ChEBI" id="CHEBI:32551"/>
        <dbReference type="ChEBI" id="CHEBI:33019"/>
        <dbReference type="ChEBI" id="CHEBI:82748"/>
        <dbReference type="ChEBI" id="CHEBI:83665"/>
        <dbReference type="ChEBI" id="CHEBI:456215"/>
        <dbReference type="EC" id="6.3.4.19"/>
    </reaction>
</comment>
<dbReference type="HAMAP" id="MF_01161">
    <property type="entry name" value="tRNA_Ile_lys_synt"/>
    <property type="match status" value="1"/>
</dbReference>
<accession>A0A1P8FAD1</accession>
<evidence type="ECO:0000259" key="9">
    <source>
        <dbReference type="SMART" id="SM00977"/>
    </source>
</evidence>
<comment type="similarity">
    <text evidence="8">Belongs to the tRNA(Ile)-lysidine synthase family.</text>
</comment>
<evidence type="ECO:0000256" key="5">
    <source>
        <dbReference type="ARBA" id="ARBA00022741"/>
    </source>
</evidence>
<evidence type="ECO:0000256" key="8">
    <source>
        <dbReference type="HAMAP-Rule" id="MF_01161"/>
    </source>
</evidence>
<dbReference type="InterPro" id="IPR012796">
    <property type="entry name" value="Lysidine-tRNA-synth_C"/>
</dbReference>
<dbReference type="InterPro" id="IPR014729">
    <property type="entry name" value="Rossmann-like_a/b/a_fold"/>
</dbReference>
<dbReference type="PANTHER" id="PTHR43033">
    <property type="entry name" value="TRNA(ILE)-LYSIDINE SYNTHASE-RELATED"/>
    <property type="match status" value="1"/>
</dbReference>
<dbReference type="KEGG" id="dfo:Dform_02110"/>
<protein>
    <recommendedName>
        <fullName evidence="8">tRNA(Ile)-lysidine synthase</fullName>
        <ecNumber evidence="8">6.3.4.19</ecNumber>
    </recommendedName>
    <alternativeName>
        <fullName evidence="8">tRNA(Ile)-2-lysyl-cytidine synthase</fullName>
    </alternativeName>
    <alternativeName>
        <fullName evidence="8">tRNA(Ile)-lysidine synthetase</fullName>
    </alternativeName>
</protein>
<comment type="function">
    <text evidence="8">Ligates lysine onto the cytidine present at position 34 of the AUA codon-specific tRNA(Ile) that contains the anticodon CAU, in an ATP-dependent manner. Cytidine is converted to lysidine, thus changing the amino acid specificity of the tRNA from methionine to isoleucine.</text>
</comment>
<reference evidence="11" key="1">
    <citation type="submission" date="2016-11" db="EMBL/GenBank/DDBJ databases">
        <title>Dehalogenimonas formicexedens sp. nov., a chlorinated alkane respiring bacterium isolated from contaminated groundwater.</title>
        <authorList>
            <person name="Key T.A."/>
            <person name="Bowman K.S."/>
            <person name="Lee I."/>
            <person name="Chun J."/>
            <person name="Albuquerque L."/>
            <person name="da Costa M.S."/>
            <person name="Rainey F.A."/>
            <person name="Moe W.M."/>
        </authorList>
    </citation>
    <scope>NUCLEOTIDE SEQUENCE [LARGE SCALE GENOMIC DNA]</scope>
    <source>
        <strain evidence="11">NSZ-14</strain>
    </source>
</reference>
<keyword evidence="6 8" id="KW-0067">ATP-binding</keyword>
<keyword evidence="3 8" id="KW-0436">Ligase</keyword>
<evidence type="ECO:0000256" key="4">
    <source>
        <dbReference type="ARBA" id="ARBA00022694"/>
    </source>
</evidence>
<evidence type="ECO:0000256" key="2">
    <source>
        <dbReference type="ARBA" id="ARBA00022490"/>
    </source>
</evidence>
<evidence type="ECO:0000256" key="6">
    <source>
        <dbReference type="ARBA" id="ARBA00022840"/>
    </source>
</evidence>
<keyword evidence="4 8" id="KW-0819">tRNA processing</keyword>
<keyword evidence="2 8" id="KW-0963">Cytoplasm</keyword>
<dbReference type="RefSeq" id="WP_076004917.1">
    <property type="nucleotide sequence ID" value="NZ_CP018258.1"/>
</dbReference>
<dbReference type="STRING" id="1839801.Dform_02110"/>
<feature type="domain" description="Lysidine-tRNA(Ile) synthetase C-terminal" evidence="9">
    <location>
        <begin position="401"/>
        <end position="473"/>
    </location>
</feature>
<organism evidence="10 11">
    <name type="scientific">Dehalogenimonas formicexedens</name>
    <dbReference type="NCBI Taxonomy" id="1839801"/>
    <lineage>
        <taxon>Bacteria</taxon>
        <taxon>Bacillati</taxon>
        <taxon>Chloroflexota</taxon>
        <taxon>Dehalococcoidia</taxon>
        <taxon>Dehalococcoidales</taxon>
        <taxon>Dehalococcoidaceae</taxon>
        <taxon>Dehalogenimonas</taxon>
    </lineage>
</organism>
<keyword evidence="11" id="KW-1185">Reference proteome</keyword>
<dbReference type="SMART" id="SM00977">
    <property type="entry name" value="TilS_C"/>
    <property type="match status" value="1"/>
</dbReference>
<dbReference type="EMBL" id="CP018258">
    <property type="protein sequence ID" value="APV45419.1"/>
    <property type="molecule type" value="Genomic_DNA"/>
</dbReference>
<dbReference type="GO" id="GO:0006400">
    <property type="term" value="P:tRNA modification"/>
    <property type="evidence" value="ECO:0007669"/>
    <property type="project" value="UniProtKB-UniRule"/>
</dbReference>
<dbReference type="AlphaFoldDB" id="A0A1P8FAD1"/>
<evidence type="ECO:0000256" key="1">
    <source>
        <dbReference type="ARBA" id="ARBA00004496"/>
    </source>
</evidence>
<evidence type="ECO:0000256" key="3">
    <source>
        <dbReference type="ARBA" id="ARBA00022598"/>
    </source>
</evidence>
<dbReference type="Proteomes" id="UP000185934">
    <property type="component" value="Chromosome"/>
</dbReference>
<dbReference type="GO" id="GO:0005737">
    <property type="term" value="C:cytoplasm"/>
    <property type="evidence" value="ECO:0007669"/>
    <property type="project" value="UniProtKB-SubCell"/>
</dbReference>
<dbReference type="SUPFAM" id="SSF82829">
    <property type="entry name" value="MesJ substrate recognition domain-like"/>
    <property type="match status" value="1"/>
</dbReference>
<dbReference type="CDD" id="cd01992">
    <property type="entry name" value="TilS_N"/>
    <property type="match status" value="1"/>
</dbReference>
<gene>
    <name evidence="8 10" type="primary">tilS</name>
    <name evidence="10" type="synonym">mesJ</name>
    <name evidence="10" type="ORF">Dform_02110</name>
</gene>
<dbReference type="Pfam" id="PF11734">
    <property type="entry name" value="TilS_C"/>
    <property type="match status" value="1"/>
</dbReference>
<dbReference type="Gene3D" id="1.20.59.20">
    <property type="match status" value="1"/>
</dbReference>
<evidence type="ECO:0000313" key="10">
    <source>
        <dbReference type="EMBL" id="APV45419.1"/>
    </source>
</evidence>
<dbReference type="InterPro" id="IPR012795">
    <property type="entry name" value="tRNA_Ile_lys_synt_N"/>
</dbReference>
<dbReference type="OrthoDB" id="9807403at2"/>
<name>A0A1P8FAD1_9CHLR</name>
<dbReference type="GO" id="GO:0005524">
    <property type="term" value="F:ATP binding"/>
    <property type="evidence" value="ECO:0007669"/>
    <property type="project" value="UniProtKB-UniRule"/>
</dbReference>
<dbReference type="PANTHER" id="PTHR43033:SF1">
    <property type="entry name" value="TRNA(ILE)-LYSIDINE SYNTHASE-RELATED"/>
    <property type="match status" value="1"/>
</dbReference>
<dbReference type="NCBIfam" id="TIGR02432">
    <property type="entry name" value="lysidine_TilS_N"/>
    <property type="match status" value="1"/>
</dbReference>
<dbReference type="Pfam" id="PF01171">
    <property type="entry name" value="ATP_bind_3"/>
    <property type="match status" value="1"/>
</dbReference>
<sequence length="480" mass="53065">MTTTQKTEKKILDFIRARRLVSRGDRVIVAVSGGADSVTLLHILHKVRDELGCELHVAHLDHRLRGDASHQDAQFVAGLAQKLGLPSTIEARAVRTYREENRLSTEEAAREVRYKFLSEVAEKIGASSVAVAHTLSDHVETVTLHLLRGTGLTGLVGLKDKSILRYKRVGPLTLIRPLLCLKRAEVEEYCRELTLEFRTDATNESLSFTRNRIRHTLLPGLRKDFNPRIDDALDKLAKIAADDVDFIQTETSKVASGVVRLDGNTVAIDRKGFASLHPALKRALLRQVLSSVLGSPKDIEAVHIEAMLDVAEGETGRSIDLLDGVAFVSGYQDLTLGRNAFEDIPLPEIKGERSLNIPGVTEISGWRVKATILENGTGLLTAGASDEYTGLFDLDAVGDELKVRARRAGDCLVPLGMESQKSVKDFFIDTKVPRAWRSRIPLVVNPCQVVWVVGHRLDDRVKVTPSSRRILRLEFTKTGC</sequence>
<dbReference type="NCBIfam" id="TIGR02433">
    <property type="entry name" value="lysidine_TilS_C"/>
    <property type="match status" value="1"/>
</dbReference>
<dbReference type="GO" id="GO:0032267">
    <property type="term" value="F:tRNA(Ile)-lysidine synthase activity"/>
    <property type="evidence" value="ECO:0007669"/>
    <property type="project" value="UniProtKB-EC"/>
</dbReference>
<keyword evidence="5 8" id="KW-0547">Nucleotide-binding</keyword>
<dbReference type="SUPFAM" id="SSF52402">
    <property type="entry name" value="Adenine nucleotide alpha hydrolases-like"/>
    <property type="match status" value="1"/>
</dbReference>
<evidence type="ECO:0000313" key="11">
    <source>
        <dbReference type="Proteomes" id="UP000185934"/>
    </source>
</evidence>
<feature type="binding site" evidence="8">
    <location>
        <begin position="32"/>
        <end position="37"/>
    </location>
    <ligand>
        <name>ATP</name>
        <dbReference type="ChEBI" id="CHEBI:30616"/>
    </ligand>
</feature>
<dbReference type="InterPro" id="IPR011063">
    <property type="entry name" value="TilS/TtcA_N"/>
</dbReference>
<evidence type="ECO:0000256" key="7">
    <source>
        <dbReference type="ARBA" id="ARBA00048539"/>
    </source>
</evidence>